<dbReference type="AlphaFoldDB" id="A0A9W6TT49"/>
<evidence type="ECO:0000256" key="1">
    <source>
        <dbReference type="SAM" id="MobiDB-lite"/>
    </source>
</evidence>
<dbReference type="EMBL" id="BSXW01000336">
    <property type="protein sequence ID" value="GMF19166.1"/>
    <property type="molecule type" value="Genomic_DNA"/>
</dbReference>
<keyword evidence="3" id="KW-1185">Reference proteome</keyword>
<dbReference type="SUPFAM" id="SSF161084">
    <property type="entry name" value="MAPEG domain-like"/>
    <property type="match status" value="1"/>
</dbReference>
<protein>
    <submittedName>
        <fullName evidence="2">Unnamed protein product</fullName>
    </submittedName>
</protein>
<feature type="region of interest" description="Disordered" evidence="1">
    <location>
        <begin position="51"/>
        <end position="72"/>
    </location>
</feature>
<dbReference type="Proteomes" id="UP001165083">
    <property type="component" value="Unassembled WGS sequence"/>
</dbReference>
<gene>
    <name evidence="2" type="ORF">Plil01_000728100</name>
</gene>
<accession>A0A9W6TT49</accession>
<dbReference type="OrthoDB" id="410651at2759"/>
<sequence>MTLQSFSNCSDSGAVAEQLEQLEKLCRVCHAIRPRGASAFDTVIKIERPRSNGGHVTSQFATTTPARPEATRDDWNPSGAAACARLRAAARGAAGLRDCVGGREGGQGPQALRGRVPAGETNCHHPHKIQELKELNVLQMYAEKGDKNAKAFNCVQRGHQNILENVPISLALLVTSWYVVVTHFRWRNLVFT</sequence>
<reference evidence="2" key="1">
    <citation type="submission" date="2023-04" db="EMBL/GenBank/DDBJ databases">
        <title>Phytophthora lilii NBRC 32176.</title>
        <authorList>
            <person name="Ichikawa N."/>
            <person name="Sato H."/>
            <person name="Tonouchi N."/>
        </authorList>
    </citation>
    <scope>NUCLEOTIDE SEQUENCE</scope>
    <source>
        <strain evidence="2">NBRC 32176</strain>
    </source>
</reference>
<dbReference type="InterPro" id="IPR023352">
    <property type="entry name" value="MAPEG-like_dom_sf"/>
</dbReference>
<evidence type="ECO:0000313" key="3">
    <source>
        <dbReference type="Proteomes" id="UP001165083"/>
    </source>
</evidence>
<proteinExistence type="predicted"/>
<comment type="caution">
    <text evidence="2">The sequence shown here is derived from an EMBL/GenBank/DDBJ whole genome shotgun (WGS) entry which is preliminary data.</text>
</comment>
<name>A0A9W6TT49_9STRA</name>
<dbReference type="Gene3D" id="1.20.120.550">
    <property type="entry name" value="Membrane associated eicosanoid/glutathione metabolism-like domain"/>
    <property type="match status" value="1"/>
</dbReference>
<organism evidence="2 3">
    <name type="scientific">Phytophthora lilii</name>
    <dbReference type="NCBI Taxonomy" id="2077276"/>
    <lineage>
        <taxon>Eukaryota</taxon>
        <taxon>Sar</taxon>
        <taxon>Stramenopiles</taxon>
        <taxon>Oomycota</taxon>
        <taxon>Peronosporomycetes</taxon>
        <taxon>Peronosporales</taxon>
        <taxon>Peronosporaceae</taxon>
        <taxon>Phytophthora</taxon>
    </lineage>
</organism>
<evidence type="ECO:0000313" key="2">
    <source>
        <dbReference type="EMBL" id="GMF19166.1"/>
    </source>
</evidence>